<proteinExistence type="predicted"/>
<feature type="domain" description="Exonuclease" evidence="1">
    <location>
        <begin position="134"/>
        <end position="298"/>
    </location>
</feature>
<dbReference type="CDD" id="cd09755">
    <property type="entry name" value="Cas2_I-E"/>
    <property type="match status" value="1"/>
</dbReference>
<dbReference type="SMART" id="SM00479">
    <property type="entry name" value="EXOIII"/>
    <property type="match status" value="1"/>
</dbReference>
<evidence type="ECO:0000313" key="2">
    <source>
        <dbReference type="EMBL" id="WEG35729.1"/>
    </source>
</evidence>
<dbReference type="Gene3D" id="3.30.420.10">
    <property type="entry name" value="Ribonuclease H-like superfamily/Ribonuclease H"/>
    <property type="match status" value="1"/>
</dbReference>
<evidence type="ECO:0000259" key="1">
    <source>
        <dbReference type="SMART" id="SM00479"/>
    </source>
</evidence>
<keyword evidence="3" id="KW-1185">Reference proteome</keyword>
<dbReference type="InterPro" id="IPR013520">
    <property type="entry name" value="Ribonucl_H"/>
</dbReference>
<dbReference type="EMBL" id="CP118868">
    <property type="protein sequence ID" value="WEG35729.1"/>
    <property type="molecule type" value="Genomic_DNA"/>
</dbReference>
<dbReference type="Proteomes" id="UP001220478">
    <property type="component" value="Chromosome"/>
</dbReference>
<dbReference type="InterPro" id="IPR012337">
    <property type="entry name" value="RNaseH-like_sf"/>
</dbReference>
<dbReference type="NCBIfam" id="TIGR01873">
    <property type="entry name" value="cas_CT1978"/>
    <property type="match status" value="1"/>
</dbReference>
<dbReference type="CDD" id="cd06127">
    <property type="entry name" value="DEDDh"/>
    <property type="match status" value="1"/>
</dbReference>
<dbReference type="Gene3D" id="3.30.70.240">
    <property type="match status" value="1"/>
</dbReference>
<reference evidence="2 3" key="1">
    <citation type="submission" date="2023-02" db="EMBL/GenBank/DDBJ databases">
        <title>Novel Oscillospiraceae bacterial genomes.</title>
        <authorList>
            <person name="Srinivasan S."/>
            <person name="Austin M.N."/>
            <person name="Fiedler T.L."/>
            <person name="Strenk S.M."/>
            <person name="Agnew K.J."/>
            <person name="Nagana Gowda G.A."/>
            <person name="Raftery D."/>
            <person name="Beamer M.A."/>
            <person name="Achilles S.L."/>
            <person name="Wiesenfeld H.C."/>
            <person name="Fredricks D.N."/>
            <person name="Hillier S.L."/>
        </authorList>
    </citation>
    <scope>NUCLEOTIDE SEQUENCE [LARGE SCALE GENOMIC DNA]</scope>
    <source>
        <strain evidence="2 3">CHIC02 1186E3-8</strain>
    </source>
</reference>
<organism evidence="2 3">
    <name type="scientific">Amygdalobacter indicium</name>
    <dbReference type="NCBI Taxonomy" id="3029272"/>
    <lineage>
        <taxon>Bacteria</taxon>
        <taxon>Bacillati</taxon>
        <taxon>Bacillota</taxon>
        <taxon>Clostridia</taxon>
        <taxon>Eubacteriales</taxon>
        <taxon>Oscillospiraceae</taxon>
        <taxon>Amygdalobacter</taxon>
    </lineage>
</organism>
<dbReference type="SUPFAM" id="SSF53098">
    <property type="entry name" value="Ribonuclease H-like"/>
    <property type="match status" value="1"/>
</dbReference>
<gene>
    <name evidence="2" type="primary">cas2e</name>
    <name evidence="2" type="ORF">PYS61_00785</name>
</gene>
<dbReference type="Pfam" id="PF00929">
    <property type="entry name" value="RNase_T"/>
    <property type="match status" value="1"/>
</dbReference>
<dbReference type="InterPro" id="IPR036397">
    <property type="entry name" value="RNaseH_sf"/>
</dbReference>
<dbReference type="PANTHER" id="PTHR30231">
    <property type="entry name" value="DNA POLYMERASE III SUBUNIT EPSILON"/>
    <property type="match status" value="1"/>
</dbReference>
<accession>A0ABY8C616</accession>
<dbReference type="Pfam" id="PF09707">
    <property type="entry name" value="Cas_Cas2CT1978"/>
    <property type="match status" value="1"/>
</dbReference>
<protein>
    <submittedName>
        <fullName evidence="2">Type I-E CRISPR-associated endoribonuclease Cas2e</fullName>
    </submittedName>
</protein>
<dbReference type="PANTHER" id="PTHR30231:SF41">
    <property type="entry name" value="DNA POLYMERASE III SUBUNIT EPSILON"/>
    <property type="match status" value="1"/>
</dbReference>
<dbReference type="RefSeq" id="WP_315571841.1">
    <property type="nucleotide sequence ID" value="NZ_CP118868.1"/>
</dbReference>
<evidence type="ECO:0000313" key="3">
    <source>
        <dbReference type="Proteomes" id="UP001220478"/>
    </source>
</evidence>
<dbReference type="InterPro" id="IPR010152">
    <property type="entry name" value="CRISPR-assoc_prot_Cas2_sub"/>
</dbReference>
<sequence length="304" mass="34333">MSLTVITLKKAPLFLRGDLTKWMQEISPGVYVGNFNVKIRELLWQRVVESVGSGEATMTFTCKNEIGYSFETHNTGRYAIDFDGIPLVFIPTVEKTNKEKDGSEIKHGFSNAAKIQRAKKYSSNFKLNCPGIKPYVILDLETTGLDPDRDLIIEIGALKIAENKKEYTCLVNQEIELSDFVKNLTGINEQDLRTGKEEGVAIGELLEFIGDAIILGYNVNFDIDFINAALNRSGKGRVINKTYDVLKYVKRDKLFLKNYKLETVLKEYGFDVQVPHRALEDVRLIELLVGKLDALNAKLIQKSK</sequence>
<name>A0ABY8C616_9FIRM</name>